<evidence type="ECO:0000313" key="11">
    <source>
        <dbReference type="Proteomes" id="UP000373269"/>
    </source>
</evidence>
<feature type="binding site" evidence="8">
    <location>
        <position position="56"/>
    </location>
    <ligand>
        <name>substrate</name>
    </ligand>
</feature>
<evidence type="ECO:0000256" key="3">
    <source>
        <dbReference type="ARBA" id="ARBA00022650"/>
    </source>
</evidence>
<dbReference type="Proteomes" id="UP000373269">
    <property type="component" value="Chromosome"/>
</dbReference>
<dbReference type="PRINTS" id="PR00474">
    <property type="entry name" value="GLU5KINASE"/>
</dbReference>
<dbReference type="Pfam" id="PF00696">
    <property type="entry name" value="AA_kinase"/>
    <property type="match status" value="1"/>
</dbReference>
<organism evidence="10 11">
    <name type="scientific">Lysinibacillus pakistanensis</name>
    <dbReference type="NCBI Taxonomy" id="759811"/>
    <lineage>
        <taxon>Bacteria</taxon>
        <taxon>Bacillati</taxon>
        <taxon>Bacillota</taxon>
        <taxon>Bacilli</taxon>
        <taxon>Bacillales</taxon>
        <taxon>Bacillaceae</taxon>
        <taxon>Lysinibacillus</taxon>
    </lineage>
</organism>
<dbReference type="CDD" id="cd21157">
    <property type="entry name" value="PUA_G5K"/>
    <property type="match status" value="1"/>
</dbReference>
<evidence type="ECO:0000256" key="2">
    <source>
        <dbReference type="ARBA" id="ARBA00022605"/>
    </source>
</evidence>
<dbReference type="InterPro" id="IPR005715">
    <property type="entry name" value="Glu_5kinase/COase_Synthase"/>
</dbReference>
<accession>A0ABX6D8L2</accession>
<dbReference type="SUPFAM" id="SSF88697">
    <property type="entry name" value="PUA domain-like"/>
    <property type="match status" value="1"/>
</dbReference>
<dbReference type="InterPro" id="IPR036974">
    <property type="entry name" value="PUA_sf"/>
</dbReference>
<keyword evidence="6 8" id="KW-0418">Kinase</keyword>
<name>A0ABX6D8L2_9BACI</name>
<dbReference type="InterPro" id="IPR019797">
    <property type="entry name" value="Glutamate_5-kinase_CS"/>
</dbReference>
<evidence type="ECO:0000259" key="9">
    <source>
        <dbReference type="SMART" id="SM00359"/>
    </source>
</evidence>
<gene>
    <name evidence="8" type="primary">proB</name>
    <name evidence="10" type="ORF">GDS87_09110</name>
</gene>
<dbReference type="InterPro" id="IPR001048">
    <property type="entry name" value="Asp/Glu/Uridylate_kinase"/>
</dbReference>
<evidence type="ECO:0000256" key="7">
    <source>
        <dbReference type="ARBA" id="ARBA00022840"/>
    </source>
</evidence>
<dbReference type="InterPro" id="IPR011529">
    <property type="entry name" value="Glu_5kinase"/>
</dbReference>
<protein>
    <recommendedName>
        <fullName evidence="8">Glutamate 5-kinase</fullName>
        <ecNumber evidence="8">2.7.2.11</ecNumber>
    </recommendedName>
    <alternativeName>
        <fullName evidence="8">Gamma-glutamyl kinase</fullName>
        <shortName evidence="8">GK</shortName>
    </alternativeName>
</protein>
<keyword evidence="2 8" id="KW-0028">Amino-acid biosynthesis</keyword>
<sequence length="375" mass="40526">MKKEEKAVERKRIVVKIGSSSLTNAKGEIDKIRLMDHVQAIAELKKYGHEVLLVSSGAVAAGFKQLGYPSRPVTVKGKQAAAAVGQSLLIQTYNALFGIYDIVPAQILLTRTDFSKKERYKNACATFEELLERSILPIINENDTVSVSELTFGDNDMLSALVSGLVHADQLIILTDINGLYNANPIKNPQAKRIDRLTEVSDEMLGFADGSSSKVGTGGMESKLLAARAALNAGVKVFIGTGHGANKLVDIMEGRGDGTYVEHDALAVLTNNKQWIALTEVSGKIFIDSGAEHALLANGKSLLPAGVFYVEGDFEKGDVVEVYSEKGLLGRGEVLYSSLELAHAMGKRTAELANYPIEVIHRDKWLKIQTNQGGI</sequence>
<dbReference type="InterPro" id="IPR002478">
    <property type="entry name" value="PUA"/>
</dbReference>
<dbReference type="PANTHER" id="PTHR43654">
    <property type="entry name" value="GLUTAMATE 5-KINASE"/>
    <property type="match status" value="1"/>
</dbReference>
<proteinExistence type="inferred from homology"/>
<reference evidence="10 11" key="1">
    <citation type="submission" date="2019-11" db="EMBL/GenBank/DDBJ databases">
        <title>Whole Genome Sequencing and Comparative Genomic Analyses of Lysinibacillus pakistanensis LZH-9, a Halotolerant Strain with Excellent COD Removal Capability.</title>
        <authorList>
            <person name="Zhou H."/>
        </authorList>
    </citation>
    <scope>NUCLEOTIDE SEQUENCE [LARGE SCALE GENOMIC DNA]</scope>
    <source>
        <strain evidence="10 11">LZH-9</strain>
    </source>
</reference>
<dbReference type="PIRSF" id="PIRSF000729">
    <property type="entry name" value="GK"/>
    <property type="match status" value="1"/>
</dbReference>
<keyword evidence="4 8" id="KW-0808">Transferase</keyword>
<dbReference type="Pfam" id="PF01472">
    <property type="entry name" value="PUA"/>
    <property type="match status" value="1"/>
</dbReference>
<evidence type="ECO:0000256" key="1">
    <source>
        <dbReference type="ARBA" id="ARBA00022490"/>
    </source>
</evidence>
<feature type="binding site" evidence="8">
    <location>
        <position position="143"/>
    </location>
    <ligand>
        <name>substrate</name>
    </ligand>
</feature>
<evidence type="ECO:0000256" key="8">
    <source>
        <dbReference type="HAMAP-Rule" id="MF_00456"/>
    </source>
</evidence>
<keyword evidence="1 8" id="KW-0963">Cytoplasm</keyword>
<evidence type="ECO:0000256" key="4">
    <source>
        <dbReference type="ARBA" id="ARBA00022679"/>
    </source>
</evidence>
<dbReference type="EMBL" id="CP045835">
    <property type="protein sequence ID" value="QGG51110.1"/>
    <property type="molecule type" value="Genomic_DNA"/>
</dbReference>
<dbReference type="PROSITE" id="PS50890">
    <property type="entry name" value="PUA"/>
    <property type="match status" value="1"/>
</dbReference>
<comment type="function">
    <text evidence="8">Catalyzes the transfer of a phosphate group to glutamate to form L-glutamate 5-phosphate.</text>
</comment>
<keyword evidence="7 8" id="KW-0067">ATP-binding</keyword>
<comment type="similarity">
    <text evidence="8">Belongs to the glutamate 5-kinase family.</text>
</comment>
<comment type="pathway">
    <text evidence="8">Amino-acid biosynthesis; L-proline biosynthesis; L-glutamate 5-semialdehyde from L-glutamate: step 1/2.</text>
</comment>
<dbReference type="InterPro" id="IPR001057">
    <property type="entry name" value="Glu/AcGlu_kinase"/>
</dbReference>
<dbReference type="CDD" id="cd04242">
    <property type="entry name" value="AAK_G5K_ProB"/>
    <property type="match status" value="1"/>
</dbReference>
<evidence type="ECO:0000313" key="10">
    <source>
        <dbReference type="EMBL" id="QGG51110.1"/>
    </source>
</evidence>
<dbReference type="InterPro" id="IPR036393">
    <property type="entry name" value="AceGlu_kinase-like_sf"/>
</dbReference>
<dbReference type="InterPro" id="IPR041739">
    <property type="entry name" value="G5K_ProB"/>
</dbReference>
<comment type="subcellular location">
    <subcellularLocation>
        <location evidence="8">Cytoplasm</location>
    </subcellularLocation>
</comment>
<dbReference type="PANTHER" id="PTHR43654:SF1">
    <property type="entry name" value="ISOPENTENYL PHOSPHATE KINASE"/>
    <property type="match status" value="1"/>
</dbReference>
<keyword evidence="5 8" id="KW-0547">Nucleotide-binding</keyword>
<dbReference type="Gene3D" id="3.40.1160.10">
    <property type="entry name" value="Acetylglutamate kinase-like"/>
    <property type="match status" value="1"/>
</dbReference>
<evidence type="ECO:0000256" key="6">
    <source>
        <dbReference type="ARBA" id="ARBA00022777"/>
    </source>
</evidence>
<dbReference type="EC" id="2.7.2.11" evidence="8"/>
<feature type="binding site" evidence="8">
    <location>
        <begin position="175"/>
        <end position="176"/>
    </location>
    <ligand>
        <name>ATP</name>
        <dbReference type="ChEBI" id="CHEBI:30616"/>
    </ligand>
</feature>
<evidence type="ECO:0000256" key="5">
    <source>
        <dbReference type="ARBA" id="ARBA00022741"/>
    </source>
</evidence>
<dbReference type="SUPFAM" id="SSF53633">
    <property type="entry name" value="Carbamate kinase-like"/>
    <property type="match status" value="1"/>
</dbReference>
<dbReference type="PROSITE" id="PS00902">
    <property type="entry name" value="GLUTAMATE_5_KINASE"/>
    <property type="match status" value="1"/>
</dbReference>
<feature type="binding site" evidence="8">
    <location>
        <position position="16"/>
    </location>
    <ligand>
        <name>ATP</name>
        <dbReference type="ChEBI" id="CHEBI:30616"/>
    </ligand>
</feature>
<dbReference type="Gene3D" id="2.30.130.10">
    <property type="entry name" value="PUA domain"/>
    <property type="match status" value="1"/>
</dbReference>
<dbReference type="NCBIfam" id="TIGR01027">
    <property type="entry name" value="proB"/>
    <property type="match status" value="1"/>
</dbReference>
<feature type="binding site" evidence="8">
    <location>
        <begin position="217"/>
        <end position="223"/>
    </location>
    <ligand>
        <name>ATP</name>
        <dbReference type="ChEBI" id="CHEBI:30616"/>
    </ligand>
</feature>
<keyword evidence="11" id="KW-1185">Reference proteome</keyword>
<comment type="catalytic activity">
    <reaction evidence="8">
        <text>L-glutamate + ATP = L-glutamyl 5-phosphate + ADP</text>
        <dbReference type="Rhea" id="RHEA:14877"/>
        <dbReference type="ChEBI" id="CHEBI:29985"/>
        <dbReference type="ChEBI" id="CHEBI:30616"/>
        <dbReference type="ChEBI" id="CHEBI:58274"/>
        <dbReference type="ChEBI" id="CHEBI:456216"/>
        <dbReference type="EC" id="2.7.2.11"/>
    </reaction>
</comment>
<feature type="binding site" evidence="8">
    <location>
        <position position="155"/>
    </location>
    <ligand>
        <name>substrate</name>
    </ligand>
</feature>
<feature type="domain" description="PUA" evidence="9">
    <location>
        <begin position="283"/>
        <end position="361"/>
    </location>
</feature>
<dbReference type="HAMAP" id="MF_00456">
    <property type="entry name" value="ProB"/>
    <property type="match status" value="1"/>
</dbReference>
<keyword evidence="3 8" id="KW-0641">Proline biosynthesis</keyword>
<dbReference type="SMART" id="SM00359">
    <property type="entry name" value="PUA"/>
    <property type="match status" value="1"/>
</dbReference>
<dbReference type="GO" id="GO:0004349">
    <property type="term" value="F:glutamate 5-kinase activity"/>
    <property type="evidence" value="ECO:0007669"/>
    <property type="project" value="UniProtKB-EC"/>
</dbReference>
<dbReference type="InterPro" id="IPR015947">
    <property type="entry name" value="PUA-like_sf"/>
</dbReference>